<evidence type="ECO:0000313" key="3">
    <source>
        <dbReference type="Proteomes" id="UP000565719"/>
    </source>
</evidence>
<protein>
    <recommendedName>
        <fullName evidence="1">PARP catalytic domain-containing protein</fullName>
    </recommendedName>
</protein>
<accession>A0A7Y4EDH5</accession>
<reference evidence="2 3" key="1">
    <citation type="submission" date="2019-09" db="EMBL/GenBank/DDBJ databases">
        <title>Draft genome sequencing and comparative genomics of hatchery-associated Vibrios.</title>
        <authorList>
            <person name="Kehlet-Delgado H."/>
            <person name="Mueller R.S."/>
        </authorList>
    </citation>
    <scope>NUCLEOTIDE SEQUENCE [LARGE SCALE GENOMIC DNA]</scope>
    <source>
        <strain evidence="2 3">99-46-Y</strain>
    </source>
</reference>
<evidence type="ECO:0000313" key="2">
    <source>
        <dbReference type="EMBL" id="NOH70669.1"/>
    </source>
</evidence>
<proteinExistence type="predicted"/>
<dbReference type="Pfam" id="PF00644">
    <property type="entry name" value="PARP"/>
    <property type="match status" value="1"/>
</dbReference>
<dbReference type="RefSeq" id="WP_171360165.1">
    <property type="nucleotide sequence ID" value="NZ_VTXC01000009.1"/>
</dbReference>
<dbReference type="Proteomes" id="UP000565719">
    <property type="component" value="Unassembled WGS sequence"/>
</dbReference>
<dbReference type="InterPro" id="IPR012317">
    <property type="entry name" value="Poly(ADP-ribose)pol_cat_dom"/>
</dbReference>
<comment type="caution">
    <text evidence="2">The sequence shown here is derived from an EMBL/GenBank/DDBJ whole genome shotgun (WGS) entry which is preliminary data.</text>
</comment>
<organism evidence="2 3">
    <name type="scientific">Vibrio pectenicida</name>
    <dbReference type="NCBI Taxonomy" id="62763"/>
    <lineage>
        <taxon>Bacteria</taxon>
        <taxon>Pseudomonadati</taxon>
        <taxon>Pseudomonadota</taxon>
        <taxon>Gammaproteobacteria</taxon>
        <taxon>Vibrionales</taxon>
        <taxon>Vibrionaceae</taxon>
        <taxon>Vibrio</taxon>
    </lineage>
</organism>
<name>A0A7Y4EDH5_9VIBR</name>
<feature type="domain" description="PARP catalytic" evidence="1">
    <location>
        <begin position="143"/>
        <end position="328"/>
    </location>
</feature>
<dbReference type="Gene3D" id="3.90.228.10">
    <property type="match status" value="1"/>
</dbReference>
<sequence length="435" mass="48924">MITDYTKYLSSDLPNYWGEIKTSWKSPKSGKYIYLELTNGHPFLKHVEDFVNENISARKVVSPKAENARMHYAYEMKNNPQNSEIIVSRMTRRMKEGKGDVKPPESANISIRSLKIIYNKELLATYKSFINTNYSLGENSANKVGATKFQSKFQNDTEYTDFCAPVLNRRNGELMLFHGTSPYIGDLIAGGGFRPDLGKKNAKTGCYGMLGQGAYFSDNFSKIMTYSTCPQCGDYRCFCRDSAGRKFSKTALISRVCLGHSKLFPHLIHAVIPFTSARSDFKKVSSEHAQKLGYDSVISRGTNNNFWNISSGNNEFMITGASQAYTEIIFDYVIGEDNVSDNNYFINLISGTLAKYDGATKFRQSSQSKHAVRTLKNLVTRRESDKLVTAVNYYMSVSTKNSVLASQYGNPLKPGSRLHKMLQTAMVESGAYQDY</sequence>
<dbReference type="EMBL" id="VTXC01000009">
    <property type="protein sequence ID" value="NOH70669.1"/>
    <property type="molecule type" value="Genomic_DNA"/>
</dbReference>
<dbReference type="GO" id="GO:0003950">
    <property type="term" value="F:NAD+ poly-ADP-ribosyltransferase activity"/>
    <property type="evidence" value="ECO:0007669"/>
    <property type="project" value="InterPro"/>
</dbReference>
<dbReference type="AlphaFoldDB" id="A0A7Y4EDH5"/>
<evidence type="ECO:0000259" key="1">
    <source>
        <dbReference type="Pfam" id="PF00644"/>
    </source>
</evidence>
<gene>
    <name evidence="2" type="ORF">F0225_04830</name>
</gene>
<dbReference type="SUPFAM" id="SSF56399">
    <property type="entry name" value="ADP-ribosylation"/>
    <property type="match status" value="1"/>
</dbReference>